<keyword evidence="2" id="KW-1185">Reference proteome</keyword>
<gene>
    <name evidence="1" type="ORF">WMO23_11200</name>
</gene>
<dbReference type="InterPro" id="IPR003724">
    <property type="entry name" value="CblAdoTrfase_CobA"/>
</dbReference>
<protein>
    <submittedName>
        <fullName evidence="1">Cob(I)yrinic acid a,c-diamide adenosyltransferase</fullName>
    </submittedName>
</protein>
<dbReference type="EMBL" id="JBBMEU010000123">
    <property type="protein sequence ID" value="MEQ2423290.1"/>
    <property type="molecule type" value="Genomic_DNA"/>
</dbReference>
<dbReference type="Gene3D" id="3.40.50.300">
    <property type="entry name" value="P-loop containing nucleotide triphosphate hydrolases"/>
    <property type="match status" value="1"/>
</dbReference>
<dbReference type="Proteomes" id="UP001433088">
    <property type="component" value="Unassembled WGS sequence"/>
</dbReference>
<reference evidence="1 2" key="1">
    <citation type="submission" date="2024-03" db="EMBL/GenBank/DDBJ databases">
        <title>Human intestinal bacterial collection.</title>
        <authorList>
            <person name="Pauvert C."/>
            <person name="Hitch T.C.A."/>
            <person name="Clavel T."/>
        </authorList>
    </citation>
    <scope>NUCLEOTIDE SEQUENCE [LARGE SCALE GENOMIC DNA]</scope>
    <source>
        <strain evidence="1 2">CLA-AA-H81</strain>
    </source>
</reference>
<evidence type="ECO:0000313" key="2">
    <source>
        <dbReference type="Proteomes" id="UP001433088"/>
    </source>
</evidence>
<organism evidence="1 2">
    <name type="scientific">Megasphaera intestinihominis</name>
    <dbReference type="NCBI Taxonomy" id="3133159"/>
    <lineage>
        <taxon>Bacteria</taxon>
        <taxon>Bacillati</taxon>
        <taxon>Bacillota</taxon>
        <taxon>Negativicutes</taxon>
        <taxon>Veillonellales</taxon>
        <taxon>Veillonellaceae</taxon>
        <taxon>Megasphaera</taxon>
    </lineage>
</organism>
<dbReference type="SUPFAM" id="SSF52540">
    <property type="entry name" value="P-loop containing nucleoside triphosphate hydrolases"/>
    <property type="match status" value="1"/>
</dbReference>
<dbReference type="PANTHER" id="PTHR46638">
    <property type="entry name" value="CORRINOID ADENOSYLTRANSFERASE"/>
    <property type="match status" value="1"/>
</dbReference>
<evidence type="ECO:0000313" key="1">
    <source>
        <dbReference type="EMBL" id="MEQ2423290.1"/>
    </source>
</evidence>
<dbReference type="PIRSF" id="PIRSF015617">
    <property type="entry name" value="Adensltrnsf_CobA"/>
    <property type="match status" value="1"/>
</dbReference>
<comment type="caution">
    <text evidence="1">The sequence shown here is derived from an EMBL/GenBank/DDBJ whole genome shotgun (WGS) entry which is preliminary data.</text>
</comment>
<dbReference type="Pfam" id="PF02572">
    <property type="entry name" value="CobA_CobO_BtuR"/>
    <property type="match status" value="1"/>
</dbReference>
<dbReference type="InterPro" id="IPR027417">
    <property type="entry name" value="P-loop_NTPase"/>
</dbReference>
<name>A0ABV1CYS9_9FIRM</name>
<accession>A0ABV1CYS9</accession>
<dbReference type="PANTHER" id="PTHR46638:SF1">
    <property type="entry name" value="CORRINOID ADENOSYLTRANSFERASE"/>
    <property type="match status" value="1"/>
</dbReference>
<sequence>MMDTGLIHIYCGDGKGKTTASLGLVLRCAGRGGKILFAQFLKGRPTGELESLKALPQVTVLRGKAILKFTFQMTDAEKQATCEAQTALLQKVRDFCEMHHPDLAVCDELVGACALGLVPEEQVLDFLKDKPAHTEVVLTGRDPSPALLDLADYVSEIKKIKHPFDRGLAARIGIEE</sequence>
<proteinExistence type="predicted"/>